<keyword evidence="1" id="KW-1133">Transmembrane helix</keyword>
<sequence length="1578" mass="172967">MTTKGEEDYALSLYYSIYKNEEWRRYHSGSYVMPGWTLVGIDDSDWELVTLGTPGESIMYTQYYHKQFVGSLGMAAYESHFYYQYGIVAYINGVEFYRDHMPEGPVSPSTSSLGVYLVKEYHGVIRPGGEITPTPSALAVELHFPQYSGAMAPEFNAFMAFLASSTPVGSPANCFVYPYAVSLTSYGFNATHTFDFDRDSFFSSSYLPTSVFYAFQGSRAHINGLRIWPAASVATAPSSFSWDGRLHDYGSFNSVFSISRATYHPNAYSVFYGYLQARPYSSFRLVINEAVDSASVSGFEVQPLTCHFLLPSGIDLEPSFVSVYAHYQSVTVHPAIQEFVNCTITPALPSGLSFDADTCTVSGVPSVPLPATSFWVTSHVIGRAFSGSFMLEVLKCSGMFTEVVRTYQSDAASETFSLTDTDTGEGFLYVGYNTSQTNNRTWRQLLCLNRPHVEVTVNSSNAHWQPGSFLLLRAMLTHMEYEPIARIQYDSIMGTTKRNVNLNWLVAPRSPWEYAMGEIPQNWDTLTNWAVGTAGAFPTSPSQFQLYKKTFDVAVLEGVSALVLSLRFQYGCVILLNGVEVFRQGLVGAVTTSSTSSHAYADLRYRHISLPVKTIPTNTAAEQYYLQMGANTLVVGLVAQEASQTAAVFDCALHLLSVAEVSRMMDFSITSTGIGGNPACAADQSSECVVAGDACINYWQVTFDHARREWVSSLTLSLHPLQGDRAPRQFAVKVRNSDEEAWTTLKQVVGLGWFAMGETKRIWLENNQPWNQYRLEDITGDSQDCTWQLGGVDLLADTFLAQTPDLMYDTPVVVRRDTHMTPLYPNSQHYYDFSITPSLPDGLSLDANSGILSGFTHALLSRSTFIINAKRAGGGVSTTFILLSVEACAGLNSLITLTARLDDAPFEASYRLFSGRGTAGSLVASTNAFLASNGLNYADWCLPQGLYTLQLRDAPSTGWTNPAGWWLSVDAGETVFEAGQVPYGVDSVVTSFSSLLPFQVEVDEWRLFNSENAMSEDWRAVEFDDSEWQSVKAAAMGNHVGTTAYIRREVSIPNLEDYHVLNVCVKYAGGMAVYFNGNLVARFNLPYEFDSATEALTTHDASLFSKFHVILSTVNAVADKNVMAFEVHRSADQSAIVFDATGVFGVNECSVVLNTFSAIESSTITGCTKEDLFDLNPSTFGSLANTVGSFIEWTVENLEGSKFSSFALQASTAVTGFAFALSARFAPEDSYAAALQRAAQAVQDRQRTAWRVAVALAGFRQFKFEVTAPASAPVGVNAVLMQYCLADGNGCAGDGRYPPVNEGEVSSSTCPVFFHGYAYRECSGGVLGPARTEHCVYDVPTHLAYNQTEYVFEIDMEGTTGIPAVRNIVFGFSIDATPALPQGLAMNTTTGEISGIPTVLFPARQFTLRATNPSGEATAVLTLSVQRTDCKDWKACKANTLACSFVEDSMFDQFICRGGRWLLVSSCHAELYDAFYRTRLTGQFYAVPKEPMLEYAIVSGALPDGLTLDNRTGIIAGVPAKMGSFNVTIATRSETCLSTSYFIRFSVEQSLLVSLGFFCLYTVIAPCVLFIVVDTRAR</sequence>
<reference evidence="2 3" key="1">
    <citation type="submission" date="2016-05" db="EMBL/GenBank/DDBJ databases">
        <title>Nuclear genome of Blastocystis sp. subtype 1 NandII.</title>
        <authorList>
            <person name="Gentekaki E."/>
            <person name="Curtis B."/>
            <person name="Stairs C."/>
            <person name="Eme L."/>
            <person name="Herman E."/>
            <person name="Klimes V."/>
            <person name="Arias M.C."/>
            <person name="Elias M."/>
            <person name="Hilliou F."/>
            <person name="Klute M."/>
            <person name="Malik S.-B."/>
            <person name="Pightling A."/>
            <person name="Rachubinski R."/>
            <person name="Salas D."/>
            <person name="Schlacht A."/>
            <person name="Suga H."/>
            <person name="Archibald J."/>
            <person name="Ball S.G."/>
            <person name="Clark G."/>
            <person name="Dacks J."/>
            <person name="Van Der Giezen M."/>
            <person name="Tsaousis A."/>
            <person name="Roger A."/>
        </authorList>
    </citation>
    <scope>NUCLEOTIDE SEQUENCE [LARGE SCALE GENOMIC DNA]</scope>
    <source>
        <strain evidence="3">ATCC 50177 / NandII</strain>
    </source>
</reference>
<comment type="caution">
    <text evidence="2">The sequence shown here is derived from an EMBL/GenBank/DDBJ whole genome shotgun (WGS) entry which is preliminary data.</text>
</comment>
<keyword evidence="3" id="KW-1185">Reference proteome</keyword>
<keyword evidence="1" id="KW-0812">Transmembrane</keyword>
<dbReference type="Pfam" id="PF05345">
    <property type="entry name" value="He_PIG"/>
    <property type="match status" value="3"/>
</dbReference>
<evidence type="ECO:0000256" key="1">
    <source>
        <dbReference type="SAM" id="Phobius"/>
    </source>
</evidence>
<proteinExistence type="predicted"/>
<gene>
    <name evidence="2" type="ORF">AV274_5764</name>
</gene>
<dbReference type="Gene3D" id="2.60.120.260">
    <property type="entry name" value="Galactose-binding domain-like"/>
    <property type="match status" value="1"/>
</dbReference>
<evidence type="ECO:0000313" key="3">
    <source>
        <dbReference type="Proteomes" id="UP000078348"/>
    </source>
</evidence>
<organism evidence="2 3">
    <name type="scientific">Blastocystis sp. subtype 1 (strain ATCC 50177 / NandII)</name>
    <dbReference type="NCBI Taxonomy" id="478820"/>
    <lineage>
        <taxon>Eukaryota</taxon>
        <taxon>Sar</taxon>
        <taxon>Stramenopiles</taxon>
        <taxon>Bigyra</taxon>
        <taxon>Opalozoa</taxon>
        <taxon>Opalinata</taxon>
        <taxon>Blastocystidae</taxon>
        <taxon>Blastocystis</taxon>
    </lineage>
</organism>
<dbReference type="Proteomes" id="UP000078348">
    <property type="component" value="Unassembled WGS sequence"/>
</dbReference>
<protein>
    <submittedName>
        <fullName evidence="2">Kelch domain protein</fullName>
    </submittedName>
</protein>
<evidence type="ECO:0000313" key="2">
    <source>
        <dbReference type="EMBL" id="OAO12564.1"/>
    </source>
</evidence>
<dbReference type="Gene3D" id="2.60.40.10">
    <property type="entry name" value="Immunoglobulins"/>
    <property type="match status" value="2"/>
</dbReference>
<dbReference type="EMBL" id="LXWW01000536">
    <property type="protein sequence ID" value="OAO12564.1"/>
    <property type="molecule type" value="Genomic_DNA"/>
</dbReference>
<keyword evidence="1" id="KW-0472">Membrane</keyword>
<dbReference type="InterPro" id="IPR013783">
    <property type="entry name" value="Ig-like_fold"/>
</dbReference>
<feature type="transmembrane region" description="Helical" evidence="1">
    <location>
        <begin position="1551"/>
        <end position="1573"/>
    </location>
</feature>
<name>A0A196S993_BLAHN</name>
<accession>A0A196S993</accession>